<dbReference type="Proteomes" id="UP000681722">
    <property type="component" value="Unassembled WGS sequence"/>
</dbReference>
<name>A0A813UFD2_9BILA</name>
<evidence type="ECO:0000313" key="5">
    <source>
        <dbReference type="EMBL" id="CAF3504693.1"/>
    </source>
</evidence>
<keyword evidence="1" id="KW-0175">Coiled coil</keyword>
<organism evidence="4 7">
    <name type="scientific">Didymodactylos carnosus</name>
    <dbReference type="NCBI Taxonomy" id="1234261"/>
    <lineage>
        <taxon>Eukaryota</taxon>
        <taxon>Metazoa</taxon>
        <taxon>Spiralia</taxon>
        <taxon>Gnathifera</taxon>
        <taxon>Rotifera</taxon>
        <taxon>Eurotatoria</taxon>
        <taxon>Bdelloidea</taxon>
        <taxon>Philodinida</taxon>
        <taxon>Philodinidae</taxon>
        <taxon>Didymodactylos</taxon>
    </lineage>
</organism>
<dbReference type="Pfam" id="PF15295">
    <property type="entry name" value="CCDC50_N"/>
    <property type="match status" value="1"/>
</dbReference>
<dbReference type="InterPro" id="IPR029311">
    <property type="entry name" value="CCDC50_N"/>
</dbReference>
<evidence type="ECO:0000256" key="1">
    <source>
        <dbReference type="ARBA" id="ARBA00023054"/>
    </source>
</evidence>
<dbReference type="Proteomes" id="UP000682733">
    <property type="component" value="Unassembled WGS sequence"/>
</dbReference>
<dbReference type="InterPro" id="IPR039303">
    <property type="entry name" value="CCDC50"/>
</dbReference>
<dbReference type="EMBL" id="CAJOBC010000635">
    <property type="protein sequence ID" value="CAF3609525.1"/>
    <property type="molecule type" value="Genomic_DNA"/>
</dbReference>
<comment type="caution">
    <text evidence="4">The sequence shown here is derived from an EMBL/GenBank/DDBJ whole genome shotgun (WGS) entry which is preliminary data.</text>
</comment>
<keyword evidence="7" id="KW-1185">Reference proteome</keyword>
<evidence type="ECO:0000313" key="3">
    <source>
        <dbReference type="EMBL" id="CAF0729732.1"/>
    </source>
</evidence>
<evidence type="ECO:0000313" key="7">
    <source>
        <dbReference type="Proteomes" id="UP000663829"/>
    </source>
</evidence>
<evidence type="ECO:0000313" key="4">
    <source>
        <dbReference type="EMBL" id="CAF0822956.1"/>
    </source>
</evidence>
<dbReference type="PANTHER" id="PTHR22115">
    <property type="entry name" value="C3ORF6 PROTEIN-RELATED"/>
    <property type="match status" value="1"/>
</dbReference>
<dbReference type="AlphaFoldDB" id="A0A813UFD2"/>
<dbReference type="EMBL" id="CAJNOQ010000635">
    <property type="protein sequence ID" value="CAF0822956.1"/>
    <property type="molecule type" value="Genomic_DNA"/>
</dbReference>
<dbReference type="Proteomes" id="UP000663829">
    <property type="component" value="Unassembled WGS sequence"/>
</dbReference>
<sequence>MLTFTPPESDKKSRNLLVCEQFLIGSDHDMAYRLQQDEFSVHFDRNRNQRRDCRLGVSAAKEVQQEEEKAHVAKQFDFYKEKQIIEENDAEYAKCLQNELMKGPVMNTLLENDVHPNLIRQNSNEKLYESINEDHSIITDEQLARLLQEEEFALSKTNYKYTSV</sequence>
<reference evidence="4" key="1">
    <citation type="submission" date="2021-02" db="EMBL/GenBank/DDBJ databases">
        <authorList>
            <person name="Nowell W R."/>
        </authorList>
    </citation>
    <scope>NUCLEOTIDE SEQUENCE</scope>
</reference>
<proteinExistence type="predicted"/>
<gene>
    <name evidence="4" type="ORF">GPM918_LOCUS4644</name>
    <name evidence="3" type="ORF">OVA965_LOCUS710</name>
    <name evidence="6" type="ORF">SRO942_LOCUS4645</name>
    <name evidence="5" type="ORF">TMI583_LOCUS710</name>
</gene>
<dbReference type="Proteomes" id="UP000677228">
    <property type="component" value="Unassembled WGS sequence"/>
</dbReference>
<dbReference type="OrthoDB" id="9994767at2759"/>
<dbReference type="EMBL" id="CAJNOK010000107">
    <property type="protein sequence ID" value="CAF0729732.1"/>
    <property type="molecule type" value="Genomic_DNA"/>
</dbReference>
<protein>
    <recommendedName>
        <fullName evidence="2">Coiled-coil domain-containing protein</fullName>
    </recommendedName>
</protein>
<evidence type="ECO:0000313" key="6">
    <source>
        <dbReference type="EMBL" id="CAF3609525.1"/>
    </source>
</evidence>
<evidence type="ECO:0000259" key="2">
    <source>
        <dbReference type="Pfam" id="PF15295"/>
    </source>
</evidence>
<dbReference type="EMBL" id="CAJOBA010000107">
    <property type="protein sequence ID" value="CAF3504693.1"/>
    <property type="molecule type" value="Genomic_DNA"/>
</dbReference>
<accession>A0A813UFD2</accession>
<feature type="domain" description="Coiled-coil" evidence="2">
    <location>
        <begin position="18"/>
        <end position="122"/>
    </location>
</feature>
<dbReference type="PANTHER" id="PTHR22115:SF4">
    <property type="entry name" value="COILED-COIL DOMAIN-CONTAINING PROTEIN"/>
    <property type="match status" value="1"/>
</dbReference>